<accession>A0AA41BWU0</accession>
<feature type="transmembrane region" description="Helical" evidence="6">
    <location>
        <begin position="184"/>
        <end position="206"/>
    </location>
</feature>
<comment type="caution">
    <text evidence="7">The sequence shown here is derived from an EMBL/GenBank/DDBJ whole genome shotgun (WGS) entry which is preliminary data.</text>
</comment>
<dbReference type="InterPro" id="IPR002781">
    <property type="entry name" value="TM_pro_TauE-like"/>
</dbReference>
<reference evidence="7" key="3">
    <citation type="submission" date="2020-11" db="EMBL/GenBank/DDBJ databases">
        <authorList>
            <person name="Lee S.D."/>
        </authorList>
    </citation>
    <scope>NUCLEOTIDE SEQUENCE</scope>
    <source>
        <strain evidence="7">SAP-2</strain>
    </source>
</reference>
<feature type="transmembrane region" description="Helical" evidence="6">
    <location>
        <begin position="125"/>
        <end position="150"/>
    </location>
</feature>
<dbReference type="PANTHER" id="PTHR43483:SF3">
    <property type="entry name" value="MEMBRANE TRANSPORTER PROTEIN HI_0806-RELATED"/>
    <property type="match status" value="1"/>
</dbReference>
<evidence type="ECO:0000313" key="10">
    <source>
        <dbReference type="Proteomes" id="UP000705283"/>
    </source>
</evidence>
<reference evidence="7" key="4">
    <citation type="submission" date="2022-09" db="EMBL/GenBank/DDBJ databases">
        <title>Rouxiella aceris sp. nov., isolated from tree sap and emended description of the genus Rhouxiella.</title>
        <authorList>
            <person name="Kim I.S."/>
        </authorList>
    </citation>
    <scope>NUCLEOTIDE SEQUENCE</scope>
    <source>
        <strain evidence="7">SAP-2</strain>
    </source>
</reference>
<feature type="transmembrane region" description="Helical" evidence="6">
    <location>
        <begin position="7"/>
        <end position="34"/>
    </location>
</feature>
<dbReference type="PANTHER" id="PTHR43483">
    <property type="entry name" value="MEMBRANE TRANSPORTER PROTEIN HI_0806-RELATED"/>
    <property type="match status" value="1"/>
</dbReference>
<dbReference type="Pfam" id="PF01925">
    <property type="entry name" value="TauE"/>
    <property type="match status" value="1"/>
</dbReference>
<comment type="subcellular location">
    <subcellularLocation>
        <location evidence="6">Cell membrane</location>
        <topology evidence="6">Multi-pass membrane protein</topology>
    </subcellularLocation>
    <subcellularLocation>
        <location evidence="1">Membrane</location>
        <topology evidence="1">Multi-pass membrane protein</topology>
    </subcellularLocation>
</comment>
<reference evidence="8" key="1">
    <citation type="submission" date="2016-12" db="EMBL/GenBank/DDBJ databases">
        <authorList>
            <person name="Le Fleche-Mateos A."/>
        </authorList>
    </citation>
    <scope>NUCLEOTIDE SEQUENCE</scope>
    <source>
        <strain evidence="8">213</strain>
    </source>
</reference>
<name>A0AA41BWU0_9GAMM</name>
<dbReference type="RefSeq" id="WP_084982575.1">
    <property type="nucleotide sequence ID" value="NZ_CBCSCF010000001.1"/>
</dbReference>
<comment type="similarity">
    <text evidence="2 6">Belongs to the 4-toluene sulfonate uptake permease (TSUP) (TC 2.A.102) family.</text>
</comment>
<sequence length="241" mass="25851">MIYLAIVFLGTFAGFVSGIIGTGGSIILLPILSWKFGPQVAVPIMAVASIMSNLSRVIIWRKEINWRACFTYSALAIPGAVLGANTLWRIPEKISDLCIGLFFLLLVPLMYWSRKHNLRLNTWQLASCGLVVGFLTGMVFSTGPMTVPIFSGYGLVKQGLIATESAASLIVFITKTSTFGAIGALPLSVILCGLFVGASQISGIYLSKGLVARMPTQLFHLLVAVMMVAAGLSMVWDSITL</sequence>
<dbReference type="AlphaFoldDB" id="A0AA41BWU0"/>
<evidence type="ECO:0000313" key="7">
    <source>
        <dbReference type="EMBL" id="MBF6637441.1"/>
    </source>
</evidence>
<evidence type="ECO:0000256" key="3">
    <source>
        <dbReference type="ARBA" id="ARBA00022692"/>
    </source>
</evidence>
<evidence type="ECO:0000256" key="1">
    <source>
        <dbReference type="ARBA" id="ARBA00004141"/>
    </source>
</evidence>
<keyword evidence="3 6" id="KW-0812">Transmembrane</keyword>
<evidence type="ECO:0000313" key="8">
    <source>
        <dbReference type="EMBL" id="ORJ22073.1"/>
    </source>
</evidence>
<dbReference type="GO" id="GO:0005886">
    <property type="term" value="C:plasma membrane"/>
    <property type="evidence" value="ECO:0007669"/>
    <property type="project" value="UniProtKB-SubCell"/>
</dbReference>
<keyword evidence="4 6" id="KW-1133">Transmembrane helix</keyword>
<evidence type="ECO:0000313" key="9">
    <source>
        <dbReference type="Proteomes" id="UP000192722"/>
    </source>
</evidence>
<evidence type="ECO:0000256" key="6">
    <source>
        <dbReference type="RuleBase" id="RU363041"/>
    </source>
</evidence>
<keyword evidence="6" id="KW-1003">Cell membrane</keyword>
<proteinExistence type="inferred from homology"/>
<dbReference type="Proteomes" id="UP000192722">
    <property type="component" value="Unassembled WGS sequence"/>
</dbReference>
<organism evidence="7 10">
    <name type="scientific">Rouxiella silvae</name>
    <dbReference type="NCBI Taxonomy" id="1646373"/>
    <lineage>
        <taxon>Bacteria</taxon>
        <taxon>Pseudomonadati</taxon>
        <taxon>Pseudomonadota</taxon>
        <taxon>Gammaproteobacteria</taxon>
        <taxon>Enterobacterales</taxon>
        <taxon>Yersiniaceae</taxon>
        <taxon>Rouxiella</taxon>
    </lineage>
</organism>
<keyword evidence="5 6" id="KW-0472">Membrane</keyword>
<feature type="transmembrane region" description="Helical" evidence="6">
    <location>
        <begin position="70"/>
        <end position="88"/>
    </location>
</feature>
<evidence type="ECO:0000256" key="4">
    <source>
        <dbReference type="ARBA" id="ARBA00022989"/>
    </source>
</evidence>
<feature type="transmembrane region" description="Helical" evidence="6">
    <location>
        <begin position="94"/>
        <end position="113"/>
    </location>
</feature>
<protein>
    <recommendedName>
        <fullName evidence="6">Probable membrane transporter protein</fullName>
    </recommendedName>
</protein>
<evidence type="ECO:0000256" key="5">
    <source>
        <dbReference type="ARBA" id="ARBA00023136"/>
    </source>
</evidence>
<dbReference type="EMBL" id="MRWD01000011">
    <property type="protein sequence ID" value="ORJ22073.1"/>
    <property type="molecule type" value="Genomic_DNA"/>
</dbReference>
<dbReference type="EMBL" id="JADMKS010000004">
    <property type="protein sequence ID" value="MBF6637441.1"/>
    <property type="molecule type" value="Genomic_DNA"/>
</dbReference>
<feature type="transmembrane region" description="Helical" evidence="6">
    <location>
        <begin position="40"/>
        <end position="58"/>
    </location>
</feature>
<dbReference type="Proteomes" id="UP000705283">
    <property type="component" value="Unassembled WGS sequence"/>
</dbReference>
<keyword evidence="9" id="KW-1185">Reference proteome</keyword>
<feature type="transmembrane region" description="Helical" evidence="6">
    <location>
        <begin position="218"/>
        <end position="236"/>
    </location>
</feature>
<gene>
    <name evidence="8" type="ORF">BS639_06330</name>
    <name evidence="7" type="ORF">ITX54_12305</name>
</gene>
<reference evidence="8 9" key="2">
    <citation type="journal article" date="2017" name="Int. J. Syst. Evol. Microbiol.">
        <title>Rouxiella badensis sp. nov. and Rouxiella silvae sp. nov. isolated from peat bog soil in Germany and emendation of the genus description.</title>
        <authorList>
            <person name="Le Fleche-Mateos A."/>
            <person name="Kugler J.H."/>
            <person name="Hansen S.H."/>
            <person name="Syldatk C."/>
            <person name="Hausmann R."/>
            <person name="Lomprez F."/>
            <person name="Vandenbogaert M."/>
            <person name="Manuguerra J.C."/>
            <person name="Grimont P.A."/>
        </authorList>
    </citation>
    <scope>NUCLEOTIDE SEQUENCE [LARGE SCALE GENOMIC DNA]</scope>
    <source>
        <strain evidence="8 9">213</strain>
    </source>
</reference>
<evidence type="ECO:0000256" key="2">
    <source>
        <dbReference type="ARBA" id="ARBA00009142"/>
    </source>
</evidence>